<comment type="caution">
    <text evidence="1">The sequence shown here is derived from an EMBL/GenBank/DDBJ whole genome shotgun (WGS) entry which is preliminary data.</text>
</comment>
<accession>A0A8B6RZ46</accession>
<dbReference type="EMBL" id="QHCS01000001">
    <property type="protein sequence ID" value="RHX87847.1"/>
    <property type="molecule type" value="Genomic_DNA"/>
</dbReference>
<organism evidence="1 2">
    <name type="scientific">Leptospira stimsonii</name>
    <dbReference type="NCBI Taxonomy" id="2202203"/>
    <lineage>
        <taxon>Bacteria</taxon>
        <taxon>Pseudomonadati</taxon>
        <taxon>Spirochaetota</taxon>
        <taxon>Spirochaetia</taxon>
        <taxon>Leptospirales</taxon>
        <taxon>Leptospiraceae</taxon>
        <taxon>Leptospira</taxon>
    </lineage>
</organism>
<sequence length="90" mass="10925">MRSFSIYKSPKLTFFQRWEQRKNDITLRLYFEADLKSVSTNFQKRYGLSEQILAIFFDCKRIEMNLENVFKKNKKSKDRVLNKDPLSYSL</sequence>
<protein>
    <submittedName>
        <fullName evidence="1">Uncharacterized protein</fullName>
    </submittedName>
</protein>
<evidence type="ECO:0000313" key="1">
    <source>
        <dbReference type="EMBL" id="RHX87847.1"/>
    </source>
</evidence>
<name>A0A8B6RZ46_9LEPT</name>
<reference evidence="2" key="1">
    <citation type="submission" date="2018-05" db="EMBL/GenBank/DDBJ databases">
        <title>Leptospira yasudae sp. nov. and Leptospira stimsonii sp. nov., two pathogenic species of the genus Leptospira isolated from environmental sources.</title>
        <authorList>
            <person name="Casanovas-Massana A."/>
            <person name="Hamond C."/>
            <person name="Santos L.A."/>
            <person name="Hacker K.P."/>
            <person name="Balassiano I."/>
            <person name="Medeiros M.A."/>
            <person name="Reis M.G."/>
            <person name="Ko A.I."/>
            <person name="Wunder E.A."/>
        </authorList>
    </citation>
    <scope>NUCLEOTIDE SEQUENCE [LARGE SCALE GENOMIC DNA]</scope>
    <source>
        <strain evidence="2">AMB6-RJ</strain>
    </source>
</reference>
<gene>
    <name evidence="1" type="ORF">DLM78_02385</name>
</gene>
<dbReference type="Proteomes" id="UP000266669">
    <property type="component" value="Unassembled WGS sequence"/>
</dbReference>
<evidence type="ECO:0000313" key="2">
    <source>
        <dbReference type="Proteomes" id="UP000266669"/>
    </source>
</evidence>
<proteinExistence type="predicted"/>
<dbReference type="AlphaFoldDB" id="A0A8B6RZ46"/>